<proteinExistence type="predicted"/>
<sequence>MYYICFQRKLARSYVTLTHYTHVQLPMLQVLLAFVYKVHWKGIGLMNREEITTSMTTKWWDNPPHNTLCVCGGGGVIAAHWVHVRERELWQLMLKFHVNPEPPSLTSPGLVSQQYYCTFLTSHHSPMSTYRTHQSVSSHLQ</sequence>
<name>A0A0L8G8H9_OCTBM</name>
<reference evidence="1" key="1">
    <citation type="submission" date="2015-07" db="EMBL/GenBank/DDBJ databases">
        <title>MeaNS - Measles Nucleotide Surveillance Program.</title>
        <authorList>
            <person name="Tran T."/>
            <person name="Druce J."/>
        </authorList>
    </citation>
    <scope>NUCLEOTIDE SEQUENCE</scope>
    <source>
        <strain evidence="1">UCB-OBI-ISO-001</strain>
        <tissue evidence="1">Gonad</tissue>
    </source>
</reference>
<gene>
    <name evidence="1" type="ORF">OCBIM_22038686mg</name>
</gene>
<dbReference type="EMBL" id="KQ423444">
    <property type="protein sequence ID" value="KOF72880.1"/>
    <property type="molecule type" value="Genomic_DNA"/>
</dbReference>
<protein>
    <submittedName>
        <fullName evidence="1">Uncharacterized protein</fullName>
    </submittedName>
</protein>
<dbReference type="AlphaFoldDB" id="A0A0L8G8H9"/>
<accession>A0A0L8G8H9</accession>
<organism evidence="1">
    <name type="scientific">Octopus bimaculoides</name>
    <name type="common">California two-spotted octopus</name>
    <dbReference type="NCBI Taxonomy" id="37653"/>
    <lineage>
        <taxon>Eukaryota</taxon>
        <taxon>Metazoa</taxon>
        <taxon>Spiralia</taxon>
        <taxon>Lophotrochozoa</taxon>
        <taxon>Mollusca</taxon>
        <taxon>Cephalopoda</taxon>
        <taxon>Coleoidea</taxon>
        <taxon>Octopodiformes</taxon>
        <taxon>Octopoda</taxon>
        <taxon>Incirrata</taxon>
        <taxon>Octopodidae</taxon>
        <taxon>Octopus</taxon>
    </lineage>
</organism>
<evidence type="ECO:0000313" key="1">
    <source>
        <dbReference type="EMBL" id="KOF72880.1"/>
    </source>
</evidence>